<accession>A0A840DDU9</accession>
<evidence type="ECO:0000313" key="2">
    <source>
        <dbReference type="Proteomes" id="UP000571183"/>
    </source>
</evidence>
<dbReference type="AlphaFoldDB" id="A0A840DDU9"/>
<organism evidence="1 2">
    <name type="scientific">Canibacter oris</name>
    <dbReference type="NCBI Taxonomy" id="1365628"/>
    <lineage>
        <taxon>Bacteria</taxon>
        <taxon>Bacillati</taxon>
        <taxon>Actinomycetota</taxon>
        <taxon>Actinomycetes</taxon>
        <taxon>Micrococcales</taxon>
        <taxon>Microbacteriaceae</taxon>
        <taxon>Canibacter</taxon>
    </lineage>
</organism>
<comment type="caution">
    <text evidence="1">The sequence shown here is derived from an EMBL/GenBank/DDBJ whole genome shotgun (WGS) entry which is preliminary data.</text>
</comment>
<name>A0A840DDU9_9MICO</name>
<dbReference type="Proteomes" id="UP000571183">
    <property type="component" value="Unassembled WGS sequence"/>
</dbReference>
<proteinExistence type="predicted"/>
<keyword evidence="2" id="KW-1185">Reference proteome</keyword>
<dbReference type="EMBL" id="JACIFD010000004">
    <property type="protein sequence ID" value="MBB4071234.1"/>
    <property type="molecule type" value="Genomic_DNA"/>
</dbReference>
<sequence>MISPDLHALGFDFADWDEMMDLVVTKEIPTVNNIGPYDAVGRYDDPSGAKLGLFVYEGSNPYTVVSIDGVGGYEVKAYLLHPACALLDIYIEGELYTRLIAHVDDTHCYPTYEYKASGKLAEFSNYSLGAAAVEFKLFESEAEWEQSKAQTAEGFPTGSQFVLCPSLFSLASGEIDENEVQPFAMFTGVIESVELKTNQLANANWYRAIVDCGFKVAVAIPADVAKPPVPGGVIDGVVMVLGTSGFWDQER</sequence>
<reference evidence="1 2" key="1">
    <citation type="submission" date="2020-08" db="EMBL/GenBank/DDBJ databases">
        <title>Sequencing the genomes of 1000 actinobacteria strains.</title>
        <authorList>
            <person name="Klenk H.-P."/>
        </authorList>
    </citation>
    <scope>NUCLEOTIDE SEQUENCE [LARGE SCALE GENOMIC DNA]</scope>
    <source>
        <strain evidence="1 2">DSM 27064</strain>
    </source>
</reference>
<protein>
    <submittedName>
        <fullName evidence="1">Uncharacterized protein</fullName>
    </submittedName>
</protein>
<dbReference type="RefSeq" id="WP_183304364.1">
    <property type="nucleotide sequence ID" value="NZ_JACIFD010000004.1"/>
</dbReference>
<gene>
    <name evidence="1" type="ORF">F5897_000526</name>
</gene>
<evidence type="ECO:0000313" key="1">
    <source>
        <dbReference type="EMBL" id="MBB4071234.1"/>
    </source>
</evidence>